<keyword evidence="12" id="KW-1185">Reference proteome</keyword>
<feature type="active site" description="Proton donor" evidence="8">
    <location>
        <position position="42"/>
    </location>
</feature>
<feature type="binding site" evidence="8">
    <location>
        <begin position="328"/>
        <end position="330"/>
    </location>
    <ligand>
        <name>GTP</name>
        <dbReference type="ChEBI" id="CHEBI:37565"/>
    </ligand>
</feature>
<feature type="binding site" evidence="8">
    <location>
        <begin position="13"/>
        <end position="19"/>
    </location>
    <ligand>
        <name>GTP</name>
        <dbReference type="ChEBI" id="CHEBI:37565"/>
    </ligand>
</feature>
<comment type="subunit">
    <text evidence="1 8">Homodimer.</text>
</comment>
<dbReference type="InterPro" id="IPR001114">
    <property type="entry name" value="Adenylosuccinate_synthetase"/>
</dbReference>
<feature type="binding site" description="in other chain" evidence="8">
    <location>
        <position position="300"/>
    </location>
    <ligand>
        <name>IMP</name>
        <dbReference type="ChEBI" id="CHEBI:58053"/>
        <note>ligand shared between dimeric partners</note>
    </ligand>
</feature>
<feature type="binding site" evidence="8">
    <location>
        <position position="302"/>
    </location>
    <ligand>
        <name>GTP</name>
        <dbReference type="ChEBI" id="CHEBI:37565"/>
    </ligand>
</feature>
<feature type="binding site" evidence="8">
    <location>
        <begin position="296"/>
        <end position="302"/>
    </location>
    <ligand>
        <name>substrate</name>
    </ligand>
</feature>
<dbReference type="KEGG" id="sbal:HUE88_12725"/>
<comment type="cofactor">
    <cofactor evidence="8">
        <name>Mg(2+)</name>
        <dbReference type="ChEBI" id="CHEBI:18420"/>
    </cofactor>
    <text evidence="8">Binds 1 Mg(2+) ion per subunit.</text>
</comment>
<evidence type="ECO:0000256" key="5">
    <source>
        <dbReference type="ARBA" id="ARBA00022755"/>
    </source>
</evidence>
<dbReference type="GO" id="GO:0005737">
    <property type="term" value="C:cytoplasm"/>
    <property type="evidence" value="ECO:0007669"/>
    <property type="project" value="UniProtKB-SubCell"/>
</dbReference>
<evidence type="ECO:0000313" key="12">
    <source>
        <dbReference type="Proteomes" id="UP000593994"/>
    </source>
</evidence>
<dbReference type="GO" id="GO:0004019">
    <property type="term" value="F:adenylosuccinate synthase activity"/>
    <property type="evidence" value="ECO:0007669"/>
    <property type="project" value="UniProtKB-UniRule"/>
</dbReference>
<evidence type="ECO:0000256" key="3">
    <source>
        <dbReference type="ARBA" id="ARBA00022723"/>
    </source>
</evidence>
<dbReference type="InterPro" id="IPR027417">
    <property type="entry name" value="P-loop_NTPase"/>
</dbReference>
<feature type="binding site" evidence="8">
    <location>
        <begin position="406"/>
        <end position="408"/>
    </location>
    <ligand>
        <name>GTP</name>
        <dbReference type="ChEBI" id="CHEBI:37565"/>
    </ligand>
</feature>
<evidence type="ECO:0000256" key="10">
    <source>
        <dbReference type="RuleBase" id="RU000520"/>
    </source>
</evidence>
<feature type="binding site" description="in other chain" evidence="8">
    <location>
        <begin position="14"/>
        <end position="17"/>
    </location>
    <ligand>
        <name>IMP</name>
        <dbReference type="ChEBI" id="CHEBI:58053"/>
        <note>ligand shared between dimeric partners</note>
    </ligand>
</feature>
<dbReference type="EMBL" id="CP054492">
    <property type="protein sequence ID" value="QOY51942.1"/>
    <property type="molecule type" value="Genomic_DNA"/>
</dbReference>
<feature type="binding site" description="in other chain" evidence="8">
    <location>
        <begin position="39"/>
        <end position="42"/>
    </location>
    <ligand>
        <name>IMP</name>
        <dbReference type="ChEBI" id="CHEBI:58053"/>
        <note>ligand shared between dimeric partners</note>
    </ligand>
</feature>
<dbReference type="SUPFAM" id="SSF52540">
    <property type="entry name" value="P-loop containing nucleoside triphosphate hydrolases"/>
    <property type="match status" value="1"/>
</dbReference>
<dbReference type="InterPro" id="IPR018220">
    <property type="entry name" value="Adenylosuccin_syn_GTP-bd"/>
</dbReference>
<feature type="binding site" description="in other chain" evidence="8">
    <location>
        <position position="236"/>
    </location>
    <ligand>
        <name>IMP</name>
        <dbReference type="ChEBI" id="CHEBI:58053"/>
        <note>ligand shared between dimeric partners</note>
    </ligand>
</feature>
<dbReference type="RefSeq" id="WP_194369538.1">
    <property type="nucleotide sequence ID" value="NZ_CP054492.1"/>
</dbReference>
<feature type="active site" evidence="9">
    <location>
        <position position="137"/>
    </location>
</feature>
<feature type="active site" description="Proton acceptor" evidence="8">
    <location>
        <position position="14"/>
    </location>
</feature>
<dbReference type="GO" id="GO:0046040">
    <property type="term" value="P:IMP metabolic process"/>
    <property type="evidence" value="ECO:0007669"/>
    <property type="project" value="TreeGrafter"/>
</dbReference>
<evidence type="ECO:0000256" key="4">
    <source>
        <dbReference type="ARBA" id="ARBA00022741"/>
    </source>
</evidence>
<dbReference type="Pfam" id="PF00709">
    <property type="entry name" value="Adenylsucc_synt"/>
    <property type="match status" value="1"/>
</dbReference>
<dbReference type="GO" id="GO:0005525">
    <property type="term" value="F:GTP binding"/>
    <property type="evidence" value="ECO:0007669"/>
    <property type="project" value="UniProtKB-UniRule"/>
</dbReference>
<name>A0A7S7RM98_9BACT</name>
<dbReference type="GO" id="GO:0044208">
    <property type="term" value="P:'de novo' AMP biosynthetic process"/>
    <property type="evidence" value="ECO:0007669"/>
    <property type="project" value="UniProtKB-UniRule"/>
</dbReference>
<evidence type="ECO:0000313" key="11">
    <source>
        <dbReference type="EMBL" id="QOY51942.1"/>
    </source>
</evidence>
<proteinExistence type="inferred from homology"/>
<dbReference type="FunFam" id="1.10.300.10:FF:000001">
    <property type="entry name" value="Adenylosuccinate synthetase"/>
    <property type="match status" value="1"/>
</dbReference>
<dbReference type="EC" id="6.3.4.4" evidence="8 10"/>
<feature type="binding site" evidence="8">
    <location>
        <position position="41"/>
    </location>
    <ligand>
        <name>Mg(2+)</name>
        <dbReference type="ChEBI" id="CHEBI:18420"/>
    </ligand>
</feature>
<accession>A0A7S7RM98</accession>
<reference evidence="11 12" key="1">
    <citation type="submission" date="2020-05" db="EMBL/GenBank/DDBJ databases">
        <title>Sulfurimonas marisnigri, sp. nov., and Sulfurimonas baltica, sp. nov., manganese oxide reducing chemolithoautotrophs of the class Epsilonproteobacteria isolated from the pelagic redoxclines of the Black and Baltic Seas and emended description of the genus Sulfurimonas.</title>
        <authorList>
            <person name="Henkel J.V."/>
            <person name="Laudan C."/>
            <person name="Werner J."/>
            <person name="Neu T."/>
            <person name="Plewe S."/>
            <person name="Sproer C."/>
            <person name="Bunk B."/>
            <person name="Schulz-Vogt H.N."/>
        </authorList>
    </citation>
    <scope>NUCLEOTIDE SEQUENCE [LARGE SCALE GENOMIC DNA]</scope>
    <source>
        <strain evidence="11 12">GD2</strain>
    </source>
</reference>
<evidence type="ECO:0000256" key="7">
    <source>
        <dbReference type="ARBA" id="ARBA00023134"/>
    </source>
</evidence>
<comment type="pathway">
    <text evidence="8 10">Purine metabolism; AMP biosynthesis via de novo pathway; AMP from IMP: step 1/2.</text>
</comment>
<keyword evidence="3 8" id="KW-0479">Metal-binding</keyword>
<dbReference type="Gene3D" id="1.10.300.10">
    <property type="entry name" value="Adenylosuccinate Synthetase, subunit A, domain 2"/>
    <property type="match status" value="1"/>
</dbReference>
<dbReference type="PROSITE" id="PS00513">
    <property type="entry name" value="ADENYLOSUCCIN_SYN_2"/>
    <property type="match status" value="1"/>
</dbReference>
<dbReference type="Gene3D" id="3.90.170.10">
    <property type="entry name" value="Adenylosuccinate Synthetase, subunit A, domain 3"/>
    <property type="match status" value="1"/>
</dbReference>
<evidence type="ECO:0000256" key="8">
    <source>
        <dbReference type="HAMAP-Rule" id="MF_00011"/>
    </source>
</evidence>
<dbReference type="InterPro" id="IPR033128">
    <property type="entry name" value="Adenylosuccin_syn_Lys_AS"/>
</dbReference>
<dbReference type="InterPro" id="IPR042111">
    <property type="entry name" value="Adenylosuccinate_synth_dom3"/>
</dbReference>
<comment type="catalytic activity">
    <reaction evidence="8 10">
        <text>IMP + L-aspartate + GTP = N(6)-(1,2-dicarboxyethyl)-AMP + GDP + phosphate + 2 H(+)</text>
        <dbReference type="Rhea" id="RHEA:15753"/>
        <dbReference type="ChEBI" id="CHEBI:15378"/>
        <dbReference type="ChEBI" id="CHEBI:29991"/>
        <dbReference type="ChEBI" id="CHEBI:37565"/>
        <dbReference type="ChEBI" id="CHEBI:43474"/>
        <dbReference type="ChEBI" id="CHEBI:57567"/>
        <dbReference type="ChEBI" id="CHEBI:58053"/>
        <dbReference type="ChEBI" id="CHEBI:58189"/>
        <dbReference type="EC" id="6.3.4.4"/>
    </reaction>
</comment>
<dbReference type="AlphaFoldDB" id="A0A7S7RM98"/>
<keyword evidence="2 8" id="KW-0436">Ligase</keyword>
<dbReference type="InterPro" id="IPR042109">
    <property type="entry name" value="Adenylosuccinate_synth_dom1"/>
</dbReference>
<dbReference type="Gene3D" id="3.40.440.10">
    <property type="entry name" value="Adenylosuccinate Synthetase, subunit A, domain 1"/>
    <property type="match status" value="1"/>
</dbReference>
<dbReference type="HAMAP" id="MF_00011">
    <property type="entry name" value="Adenylosucc_synth"/>
    <property type="match status" value="1"/>
</dbReference>
<evidence type="ECO:0000256" key="9">
    <source>
        <dbReference type="PROSITE-ProRule" id="PRU10134"/>
    </source>
</evidence>
<dbReference type="InterPro" id="IPR042110">
    <property type="entry name" value="Adenylosuccinate_synth_dom2"/>
</dbReference>
<keyword evidence="6 8" id="KW-0460">Magnesium</keyword>
<gene>
    <name evidence="8" type="primary">purA</name>
    <name evidence="11" type="ORF">HUE88_12725</name>
</gene>
<feature type="binding site" description="in other chain" evidence="8">
    <location>
        <position position="221"/>
    </location>
    <ligand>
        <name>IMP</name>
        <dbReference type="ChEBI" id="CHEBI:58053"/>
        <note>ligand shared between dimeric partners</note>
    </ligand>
</feature>
<dbReference type="Proteomes" id="UP000593994">
    <property type="component" value="Chromosome"/>
</dbReference>
<dbReference type="UniPathway" id="UPA00075">
    <property type="reaction ID" value="UER00335"/>
</dbReference>
<keyword evidence="5 8" id="KW-0658">Purine biosynthesis</keyword>
<dbReference type="NCBIfam" id="NF002223">
    <property type="entry name" value="PRK01117.1"/>
    <property type="match status" value="1"/>
</dbReference>
<sequence length="417" mass="45886">MMKADLIVGIQWGDEGKGKIVDRLAKEYDMVCRSQGGHNAGHTIWVDGIKFALHLIPSGVLNPKAINVIGNGVVLSPEALIKEMKQFEGLEGRLFISDKAHLNLPYHALIDQAKERLKGEKAIGTTGKGIGPAYSDKINRVGFRVGELLNPPKLCSMILEYFEQNRAIFDIYEIPTPSADELFIEIEGYREKLAPFITDTTQMVWKALDEENKRVLLEGAQGTMLDIDHGTYPYVTSSATVSAGACTGLGLNPKDIGKVIGIVKAYCTRVGNGPFPSEDFGEDGKRLGKQGNEFGTTTGRARRCGWFDAVATRHASRLNGCDELALMKLDVLDGFDEVKVCIAYELDGKEIDYIPANLEDVVPIYKTFKGWNNSVGARTLEELPQSARDYIKVIEEISKTKVGIISTSPERDDTIIL</sequence>
<evidence type="ECO:0000256" key="2">
    <source>
        <dbReference type="ARBA" id="ARBA00022598"/>
    </source>
</evidence>
<dbReference type="PANTHER" id="PTHR11846:SF0">
    <property type="entry name" value="ADENYLOSUCCINATE SYNTHETASE"/>
    <property type="match status" value="1"/>
</dbReference>
<evidence type="ECO:0000256" key="1">
    <source>
        <dbReference type="ARBA" id="ARBA00011738"/>
    </source>
</evidence>
<feature type="binding site" evidence="8">
    <location>
        <position position="140"/>
    </location>
    <ligand>
        <name>IMP</name>
        <dbReference type="ChEBI" id="CHEBI:58053"/>
        <note>ligand shared between dimeric partners</note>
    </ligand>
</feature>
<dbReference type="PANTHER" id="PTHR11846">
    <property type="entry name" value="ADENYLOSUCCINATE SYNTHETASE"/>
    <property type="match status" value="1"/>
</dbReference>
<keyword evidence="4 8" id="KW-0547">Nucleotide-binding</keyword>
<feature type="binding site" description="in other chain" evidence="8">
    <location>
        <position position="126"/>
    </location>
    <ligand>
        <name>IMP</name>
        <dbReference type="ChEBI" id="CHEBI:58053"/>
        <note>ligand shared between dimeric partners</note>
    </ligand>
</feature>
<dbReference type="PROSITE" id="PS01266">
    <property type="entry name" value="ADENYLOSUCCIN_SYN_1"/>
    <property type="match status" value="1"/>
</dbReference>
<comment type="similarity">
    <text evidence="8 10">Belongs to the adenylosuccinate synthetase family.</text>
</comment>
<dbReference type="FunFam" id="3.90.170.10:FF:000001">
    <property type="entry name" value="Adenylosuccinate synthetase"/>
    <property type="match status" value="1"/>
</dbReference>
<protein>
    <recommendedName>
        <fullName evidence="8 10">Adenylosuccinate synthetase</fullName>
        <shortName evidence="8">AMPSase</shortName>
        <shortName evidence="8">AdSS</shortName>
        <ecNumber evidence="8 10">6.3.4.4</ecNumber>
    </recommendedName>
    <alternativeName>
        <fullName evidence="8">IMP--aspartate ligase</fullName>
    </alternativeName>
</protein>
<organism evidence="11 12">
    <name type="scientific">Candidatus Sulfurimonas baltica</name>
    <dbReference type="NCBI Taxonomy" id="2740404"/>
    <lineage>
        <taxon>Bacteria</taxon>
        <taxon>Pseudomonadati</taxon>
        <taxon>Campylobacterota</taxon>
        <taxon>Epsilonproteobacteria</taxon>
        <taxon>Campylobacterales</taxon>
        <taxon>Sulfurimonadaceae</taxon>
        <taxon>Sulfurimonas</taxon>
    </lineage>
</organism>
<dbReference type="SMART" id="SM00788">
    <property type="entry name" value="Adenylsucc_synt"/>
    <property type="match status" value="1"/>
</dbReference>
<evidence type="ECO:0000256" key="6">
    <source>
        <dbReference type="ARBA" id="ARBA00022842"/>
    </source>
</evidence>
<dbReference type="NCBIfam" id="TIGR00184">
    <property type="entry name" value="purA"/>
    <property type="match status" value="1"/>
</dbReference>
<keyword evidence="7 8" id="KW-0342">GTP-binding</keyword>
<feature type="binding site" evidence="8">
    <location>
        <position position="14"/>
    </location>
    <ligand>
        <name>Mg(2+)</name>
        <dbReference type="ChEBI" id="CHEBI:18420"/>
    </ligand>
</feature>
<feature type="binding site" evidence="8">
    <location>
        <begin position="41"/>
        <end position="43"/>
    </location>
    <ligand>
        <name>GTP</name>
        <dbReference type="ChEBI" id="CHEBI:37565"/>
    </ligand>
</feature>
<dbReference type="CDD" id="cd03108">
    <property type="entry name" value="AdSS"/>
    <property type="match status" value="1"/>
</dbReference>
<keyword evidence="8" id="KW-0963">Cytoplasm</keyword>
<comment type="subcellular location">
    <subcellularLocation>
        <location evidence="8">Cytoplasm</location>
    </subcellularLocation>
</comment>
<comment type="function">
    <text evidence="8">Plays an important role in the de novo pathway of purine nucleotide biosynthesis. Catalyzes the first committed step in the biosynthesis of AMP from IMP.</text>
</comment>
<dbReference type="GO" id="GO:0000287">
    <property type="term" value="F:magnesium ion binding"/>
    <property type="evidence" value="ECO:0007669"/>
    <property type="project" value="UniProtKB-UniRule"/>
</dbReference>